<comment type="caution">
    <text evidence="1">The sequence shown here is derived from an EMBL/GenBank/DDBJ whole genome shotgun (WGS) entry which is preliminary data.</text>
</comment>
<gene>
    <name evidence="1" type="ORF">NM961_18130</name>
</gene>
<sequence length="304" mass="33285">MGHEITEAFRDAGLPLCRQLAEMLDEHFSHCTERRGCGFTQASRHLATYINLPRDPLDSRDLRLFRHWPLAQTEVLAQQLLDRGEARGWRALLRASPQEQSDPVAAELAGLGQALARIAGQLQREESRLFLDLFSQILHGDGPPAPDVAGMAEKPEVGSCSQAEEYFLELAHARVRRGAAVNILVDADGAPRLLEKIGLGEALSAIVIAPIRICGVRIPAGGLCALRYAGEVQGRAGPYGLIVPLQALQEVRFLRLTTLAVAPEFRQRAFTRQLEAQLRASLFSPTTTTMQQLADFARRAAQGA</sequence>
<evidence type="ECO:0000313" key="2">
    <source>
        <dbReference type="Proteomes" id="UP001165498"/>
    </source>
</evidence>
<dbReference type="EMBL" id="JANFQO010000019">
    <property type="protein sequence ID" value="MCQ4166636.1"/>
    <property type="molecule type" value="Genomic_DNA"/>
</dbReference>
<keyword evidence="2" id="KW-1185">Reference proteome</keyword>
<name>A0ABT1QWG6_9GAMM</name>
<proteinExistence type="predicted"/>
<evidence type="ECO:0000313" key="1">
    <source>
        <dbReference type="EMBL" id="MCQ4166636.1"/>
    </source>
</evidence>
<dbReference type="Proteomes" id="UP001165498">
    <property type="component" value="Unassembled WGS sequence"/>
</dbReference>
<accession>A0ABT1QWG6</accession>
<organism evidence="1 2">
    <name type="scientific">Tahibacter harae</name>
    <dbReference type="NCBI Taxonomy" id="2963937"/>
    <lineage>
        <taxon>Bacteria</taxon>
        <taxon>Pseudomonadati</taxon>
        <taxon>Pseudomonadota</taxon>
        <taxon>Gammaproteobacteria</taxon>
        <taxon>Lysobacterales</taxon>
        <taxon>Rhodanobacteraceae</taxon>
        <taxon>Tahibacter</taxon>
    </lineage>
</organism>
<dbReference type="RefSeq" id="WP_255915824.1">
    <property type="nucleotide sequence ID" value="NZ_JANFQO010000019.1"/>
</dbReference>
<reference evidence="1" key="1">
    <citation type="submission" date="2022-07" db="EMBL/GenBank/DDBJ databases">
        <title>Tahibacter sp., a new gammaproteobacterium isolated from the silt sample collected at pig farm.</title>
        <authorList>
            <person name="Chen H."/>
        </authorList>
    </citation>
    <scope>NUCLEOTIDE SEQUENCE</scope>
    <source>
        <strain evidence="1">P2K</strain>
    </source>
</reference>
<protein>
    <submittedName>
        <fullName evidence="1">Uncharacterized protein</fullName>
    </submittedName>
</protein>